<keyword evidence="3 6" id="KW-1133">Transmembrane helix</keyword>
<dbReference type="GO" id="GO:0016020">
    <property type="term" value="C:membrane"/>
    <property type="evidence" value="ECO:0007669"/>
    <property type="project" value="UniProtKB-SubCell"/>
</dbReference>
<name>A0A2H0BGT9_UNCKA</name>
<dbReference type="SUPFAM" id="SSF51306">
    <property type="entry name" value="LexA/Signal peptidase"/>
    <property type="match status" value="1"/>
</dbReference>
<dbReference type="CDD" id="cd06530">
    <property type="entry name" value="S26_SPase_I"/>
    <property type="match status" value="1"/>
</dbReference>
<evidence type="ECO:0000313" key="8">
    <source>
        <dbReference type="Proteomes" id="UP000228495"/>
    </source>
</evidence>
<evidence type="ECO:0000256" key="1">
    <source>
        <dbReference type="ARBA" id="ARBA00004370"/>
    </source>
</evidence>
<evidence type="ECO:0000256" key="3">
    <source>
        <dbReference type="ARBA" id="ARBA00022989"/>
    </source>
</evidence>
<dbReference type="EC" id="3.4.21.89" evidence="5"/>
<dbReference type="PANTHER" id="PTHR10806">
    <property type="entry name" value="SIGNAL PEPTIDASE COMPLEX CATALYTIC SUBUNIT SEC11"/>
    <property type="match status" value="1"/>
</dbReference>
<organism evidence="7 8">
    <name type="scientific">candidate division WWE3 bacterium CG22_combo_CG10-13_8_21_14_all_39_12</name>
    <dbReference type="NCBI Taxonomy" id="1975094"/>
    <lineage>
        <taxon>Bacteria</taxon>
        <taxon>Katanobacteria</taxon>
    </lineage>
</organism>
<evidence type="ECO:0000256" key="4">
    <source>
        <dbReference type="ARBA" id="ARBA00023136"/>
    </source>
</evidence>
<dbReference type="PANTHER" id="PTHR10806:SF6">
    <property type="entry name" value="SIGNAL PEPTIDASE COMPLEX CATALYTIC SUBUNIT SEC11"/>
    <property type="match status" value="1"/>
</dbReference>
<dbReference type="EMBL" id="PCSU01000011">
    <property type="protein sequence ID" value="PIP56861.1"/>
    <property type="molecule type" value="Genomic_DNA"/>
</dbReference>
<gene>
    <name evidence="7" type="ORF">COX05_00805</name>
</gene>
<reference evidence="7 8" key="1">
    <citation type="submission" date="2017-09" db="EMBL/GenBank/DDBJ databases">
        <title>Depth-based differentiation of microbial function through sediment-hosted aquifers and enrichment of novel symbionts in the deep terrestrial subsurface.</title>
        <authorList>
            <person name="Probst A.J."/>
            <person name="Ladd B."/>
            <person name="Jarett J.K."/>
            <person name="Geller-Mcgrath D.E."/>
            <person name="Sieber C.M."/>
            <person name="Emerson J.B."/>
            <person name="Anantharaman K."/>
            <person name="Thomas B.C."/>
            <person name="Malmstrom R."/>
            <person name="Stieglmeier M."/>
            <person name="Klingl A."/>
            <person name="Woyke T."/>
            <person name="Ryan C.M."/>
            <person name="Banfield J.F."/>
        </authorList>
    </citation>
    <scope>NUCLEOTIDE SEQUENCE [LARGE SCALE GENOMIC DNA]</scope>
    <source>
        <strain evidence="7">CG22_combo_CG10-13_8_21_14_all_39_12</strain>
    </source>
</reference>
<keyword evidence="4 6" id="KW-0472">Membrane</keyword>
<dbReference type="InterPro" id="IPR019533">
    <property type="entry name" value="Peptidase_S26"/>
</dbReference>
<keyword evidence="2 6" id="KW-0812">Transmembrane</keyword>
<accession>A0A2H0BGT9</accession>
<feature type="transmembrane region" description="Helical" evidence="6">
    <location>
        <begin position="130"/>
        <end position="157"/>
    </location>
</feature>
<proteinExistence type="predicted"/>
<dbReference type="Gene3D" id="2.10.109.10">
    <property type="entry name" value="Umud Fragment, subunit A"/>
    <property type="match status" value="1"/>
</dbReference>
<dbReference type="InterPro" id="IPR036286">
    <property type="entry name" value="LexA/Signal_pep-like_sf"/>
</dbReference>
<dbReference type="GO" id="GO:0006465">
    <property type="term" value="P:signal peptide processing"/>
    <property type="evidence" value="ECO:0007669"/>
    <property type="project" value="UniProtKB-UniRule"/>
</dbReference>
<comment type="caution">
    <text evidence="7">The sequence shown here is derived from an EMBL/GenBank/DDBJ whole genome shotgun (WGS) entry which is preliminary data.</text>
</comment>
<feature type="transmembrane region" description="Helical" evidence="6">
    <location>
        <begin position="6"/>
        <end position="28"/>
    </location>
</feature>
<protein>
    <recommendedName>
        <fullName evidence="5">Signal peptidase I</fullName>
        <ecNumber evidence="5">3.4.21.89</ecNumber>
    </recommendedName>
</protein>
<dbReference type="InterPro" id="IPR001733">
    <property type="entry name" value="Peptidase_S26B"/>
</dbReference>
<dbReference type="GO" id="GO:0004252">
    <property type="term" value="F:serine-type endopeptidase activity"/>
    <property type="evidence" value="ECO:0007669"/>
    <property type="project" value="UniProtKB-UniRule"/>
</dbReference>
<sequence>MKYLLIAKNIVYGFLIVSLVVIVSAFVFTKIDTPFSYRLFTVESGSMEPYILTGSVVFVSPQDTYEVQDVVTFNPSGSGKTVTHRIVEEQTDENLENKIYFTRGDANEQKDLNTLTADRIIGKVWARIPYVGYPVAFAQTQIGFILLIIIPATLIVYHELVTVKDEVVKVVHKRKEKNSEKESKAQKDEQT</sequence>
<dbReference type="NCBIfam" id="TIGR02228">
    <property type="entry name" value="sigpep_I_arch"/>
    <property type="match status" value="1"/>
</dbReference>
<evidence type="ECO:0000256" key="5">
    <source>
        <dbReference type="NCBIfam" id="TIGR02228"/>
    </source>
</evidence>
<evidence type="ECO:0000256" key="2">
    <source>
        <dbReference type="ARBA" id="ARBA00022692"/>
    </source>
</evidence>
<dbReference type="Proteomes" id="UP000228495">
    <property type="component" value="Unassembled WGS sequence"/>
</dbReference>
<evidence type="ECO:0000256" key="6">
    <source>
        <dbReference type="SAM" id="Phobius"/>
    </source>
</evidence>
<comment type="subcellular location">
    <subcellularLocation>
        <location evidence="1">Membrane</location>
    </subcellularLocation>
</comment>
<dbReference type="AlphaFoldDB" id="A0A2H0BGT9"/>
<evidence type="ECO:0000313" key="7">
    <source>
        <dbReference type="EMBL" id="PIP56861.1"/>
    </source>
</evidence>
<dbReference type="GO" id="GO:0009003">
    <property type="term" value="F:signal peptidase activity"/>
    <property type="evidence" value="ECO:0007669"/>
    <property type="project" value="UniProtKB-EC"/>
</dbReference>